<feature type="domain" description="PHD-type" evidence="19">
    <location>
        <begin position="1279"/>
        <end position="1340"/>
    </location>
</feature>
<dbReference type="EC" id="2.1.1.364" evidence="15"/>
<keyword evidence="8" id="KW-0862">Zinc</keyword>
<feature type="region of interest" description="Disordered" evidence="18">
    <location>
        <begin position="1498"/>
        <end position="1522"/>
    </location>
</feature>
<dbReference type="FunFam" id="3.30.40.10:FF:000394">
    <property type="entry name" value="Histone-lysine N-methyltransferase"/>
    <property type="match status" value="1"/>
</dbReference>
<dbReference type="FunFam" id="3.30.40.10:FF:000002">
    <property type="entry name" value="Histone-lysine N-methyltransferase"/>
    <property type="match status" value="1"/>
</dbReference>
<dbReference type="SUPFAM" id="SSF57903">
    <property type="entry name" value="FYVE/PHD zinc finger"/>
    <property type="match status" value="2"/>
</dbReference>
<feature type="domain" description="PHD-type" evidence="19">
    <location>
        <begin position="1146"/>
        <end position="1197"/>
    </location>
</feature>
<keyword evidence="13" id="KW-0804">Transcription</keyword>
<feature type="region of interest" description="Disordered" evidence="18">
    <location>
        <begin position="322"/>
        <end position="489"/>
    </location>
</feature>
<feature type="compositionally biased region" description="Low complexity" evidence="18">
    <location>
        <begin position="1898"/>
        <end position="1919"/>
    </location>
</feature>
<dbReference type="FunFam" id="3.30.160.360:FF:000009">
    <property type="entry name" value="Histone-lysine N-methyltransferase"/>
    <property type="match status" value="1"/>
</dbReference>
<dbReference type="InterPro" id="IPR013083">
    <property type="entry name" value="Znf_RING/FYVE/PHD"/>
</dbReference>
<keyword evidence="12" id="KW-0238">DNA-binding</keyword>
<feature type="region of interest" description="Disordered" evidence="18">
    <location>
        <begin position="2176"/>
        <end position="2215"/>
    </location>
</feature>
<dbReference type="PROSITE" id="PS50868">
    <property type="entry name" value="POST_SET"/>
    <property type="match status" value="1"/>
</dbReference>
<dbReference type="Ensembl" id="ENSORLT00020022286.1">
    <property type="protein sequence ID" value="ENSORLP00020014518.1"/>
    <property type="gene ID" value="ENSORLG00020015526.1"/>
</dbReference>
<reference key="1">
    <citation type="journal article" date="2007" name="Nature">
        <title>The medaka draft genome and insights into vertebrate genome evolution.</title>
        <authorList>
            <person name="Kasahara M."/>
            <person name="Naruse K."/>
            <person name="Sasaki S."/>
            <person name="Nakatani Y."/>
            <person name="Qu W."/>
            <person name="Ahsan B."/>
            <person name="Yamada T."/>
            <person name="Nagayasu Y."/>
            <person name="Doi K."/>
            <person name="Kasai Y."/>
            <person name="Jindo T."/>
            <person name="Kobayashi D."/>
            <person name="Shimada A."/>
            <person name="Toyoda A."/>
            <person name="Kuroki Y."/>
            <person name="Fujiyama A."/>
            <person name="Sasaki T."/>
            <person name="Shimizu A."/>
            <person name="Asakawa S."/>
            <person name="Shimizu N."/>
            <person name="Hashimoto S."/>
            <person name="Yang J."/>
            <person name="Lee Y."/>
            <person name="Matsushima K."/>
            <person name="Sugano S."/>
            <person name="Sakaizumi M."/>
            <person name="Narita T."/>
            <person name="Ohishi K."/>
            <person name="Haga S."/>
            <person name="Ohta F."/>
            <person name="Nomoto H."/>
            <person name="Nogata K."/>
            <person name="Morishita T."/>
            <person name="Endo T."/>
            <person name="Shin-I T."/>
            <person name="Takeda H."/>
            <person name="Morishita S."/>
            <person name="Kohara Y."/>
        </authorList>
    </citation>
    <scope>NUCLEOTIDE SEQUENCE [LARGE SCALE GENOMIC DNA]</scope>
    <source>
        <strain>Hd-rR</strain>
    </source>
</reference>
<feature type="domain" description="PHD-type" evidence="24">
    <location>
        <begin position="1535"/>
        <end position="1642"/>
    </location>
</feature>
<evidence type="ECO:0000259" key="24">
    <source>
        <dbReference type="PROSITE" id="PS51805"/>
    </source>
</evidence>
<evidence type="ECO:0000256" key="9">
    <source>
        <dbReference type="ARBA" id="ARBA00022853"/>
    </source>
</evidence>
<evidence type="ECO:0000256" key="10">
    <source>
        <dbReference type="ARBA" id="ARBA00023015"/>
    </source>
</evidence>
<dbReference type="InterPro" id="IPR003888">
    <property type="entry name" value="FYrich_N"/>
</dbReference>
<evidence type="ECO:0000256" key="7">
    <source>
        <dbReference type="ARBA" id="ARBA00022771"/>
    </source>
</evidence>
<dbReference type="InterPro" id="IPR019787">
    <property type="entry name" value="Znf_PHD-finger"/>
</dbReference>
<reference evidence="25 26" key="2">
    <citation type="submission" date="2017-04" db="EMBL/GenBank/DDBJ databases">
        <title>CpG methylation of centromeres and impact of large insertions on vertebrate speciation.</title>
        <authorList>
            <person name="Ichikawa K."/>
            <person name="Yoshimura J."/>
            <person name="Morishita S."/>
        </authorList>
    </citation>
    <scope>NUCLEOTIDE SEQUENCE</scope>
    <source>
        <strain evidence="25 26">HNI</strain>
    </source>
</reference>
<keyword evidence="14" id="KW-0539">Nucleus</keyword>
<reference evidence="25" key="4">
    <citation type="submission" date="2025-09" db="UniProtKB">
        <authorList>
            <consortium name="Ensembl"/>
        </authorList>
    </citation>
    <scope>IDENTIFICATION</scope>
    <source>
        <strain evidence="25">HNI</strain>
    </source>
</reference>
<dbReference type="Gene3D" id="2.170.270.10">
    <property type="entry name" value="SET domain"/>
    <property type="match status" value="1"/>
</dbReference>
<dbReference type="Pfam" id="PF02008">
    <property type="entry name" value="zf-CXXC"/>
    <property type="match status" value="1"/>
</dbReference>
<feature type="domain" description="PHD-type" evidence="19">
    <location>
        <begin position="1194"/>
        <end position="1247"/>
    </location>
</feature>
<dbReference type="FunFam" id="2.170.270.10:FF:000004">
    <property type="entry name" value="Histone-lysine N-methyltransferase"/>
    <property type="match status" value="1"/>
</dbReference>
<evidence type="ECO:0000259" key="20">
    <source>
        <dbReference type="PROSITE" id="PS50081"/>
    </source>
</evidence>
<feature type="domain" description="SET" evidence="21">
    <location>
        <begin position="2810"/>
        <end position="2926"/>
    </location>
</feature>
<evidence type="ECO:0000256" key="2">
    <source>
        <dbReference type="ARBA" id="ARBA00022603"/>
    </source>
</evidence>
<dbReference type="Pfam" id="PF00856">
    <property type="entry name" value="SET"/>
    <property type="match status" value="1"/>
</dbReference>
<dbReference type="CDD" id="cd19170">
    <property type="entry name" value="SET_KMT2A_2B"/>
    <property type="match status" value="1"/>
</dbReference>
<comment type="subcellular location">
    <subcellularLocation>
        <location evidence="1">Nucleus</location>
    </subcellularLocation>
</comment>
<evidence type="ECO:0000256" key="1">
    <source>
        <dbReference type="ARBA" id="ARBA00004123"/>
    </source>
</evidence>
<dbReference type="GO" id="GO:0140945">
    <property type="term" value="F:histone H3K4 monomethyltransferase activity"/>
    <property type="evidence" value="ECO:0007669"/>
    <property type="project" value="UniProtKB-EC"/>
</dbReference>
<feature type="domain" description="Phorbol-ester/DAG-type" evidence="20">
    <location>
        <begin position="1281"/>
        <end position="1320"/>
    </location>
</feature>
<dbReference type="Gene3D" id="3.30.40.10">
    <property type="entry name" value="Zinc/RING finger domain, C3HC4 (zinc finger)"/>
    <property type="match status" value="3"/>
</dbReference>
<dbReference type="PROSITE" id="PS51058">
    <property type="entry name" value="ZF_CXXC"/>
    <property type="match status" value="1"/>
</dbReference>
<keyword evidence="11" id="KW-0103">Bromodomain</keyword>
<feature type="compositionally biased region" description="Basic and acidic residues" evidence="18">
    <location>
        <begin position="165"/>
        <end position="204"/>
    </location>
</feature>
<evidence type="ECO:0000256" key="3">
    <source>
        <dbReference type="ARBA" id="ARBA00022679"/>
    </source>
</evidence>
<dbReference type="SMART" id="SM00541">
    <property type="entry name" value="FYRN"/>
    <property type="match status" value="1"/>
</dbReference>
<evidence type="ECO:0000256" key="13">
    <source>
        <dbReference type="ARBA" id="ARBA00023163"/>
    </source>
</evidence>
<dbReference type="InterPro" id="IPR036427">
    <property type="entry name" value="Bromodomain-like_sf"/>
</dbReference>
<feature type="region of interest" description="Disordered" evidence="18">
    <location>
        <begin position="1"/>
        <end position="64"/>
    </location>
</feature>
<dbReference type="Pfam" id="PF05964">
    <property type="entry name" value="FYRN"/>
    <property type="match status" value="1"/>
</dbReference>
<evidence type="ECO:0000256" key="11">
    <source>
        <dbReference type="ARBA" id="ARBA00023117"/>
    </source>
</evidence>
<feature type="region of interest" description="Disordered" evidence="18">
    <location>
        <begin position="2068"/>
        <end position="2110"/>
    </location>
</feature>
<keyword evidence="3" id="KW-0808">Transferase</keyword>
<evidence type="ECO:0000259" key="21">
    <source>
        <dbReference type="PROSITE" id="PS50280"/>
    </source>
</evidence>
<evidence type="ECO:0000256" key="16">
    <source>
        <dbReference type="ARBA" id="ARBA00049353"/>
    </source>
</evidence>
<dbReference type="InterPro" id="IPR003889">
    <property type="entry name" value="FYrich_C"/>
</dbReference>
<feature type="region of interest" description="Disordered" evidence="18">
    <location>
        <begin position="93"/>
        <end position="309"/>
    </location>
</feature>
<dbReference type="GO" id="GO:0032259">
    <property type="term" value="P:methylation"/>
    <property type="evidence" value="ECO:0007669"/>
    <property type="project" value="UniProtKB-KW"/>
</dbReference>
<feature type="region of interest" description="Disordered" evidence="18">
    <location>
        <begin position="633"/>
        <end position="656"/>
    </location>
</feature>
<feature type="compositionally biased region" description="Acidic residues" evidence="18">
    <location>
        <begin position="514"/>
        <end position="523"/>
    </location>
</feature>
<dbReference type="PROSITE" id="PS51542">
    <property type="entry name" value="FYRN"/>
    <property type="match status" value="1"/>
</dbReference>
<dbReference type="PROSITE" id="PS50280">
    <property type="entry name" value="SET"/>
    <property type="match status" value="1"/>
</dbReference>
<reference evidence="25" key="3">
    <citation type="submission" date="2025-08" db="UniProtKB">
        <authorList>
            <consortium name="Ensembl"/>
        </authorList>
    </citation>
    <scope>IDENTIFICATION</scope>
    <source>
        <strain evidence="25">HNI</strain>
    </source>
</reference>
<dbReference type="GO" id="GO:0003677">
    <property type="term" value="F:DNA binding"/>
    <property type="evidence" value="ECO:0007669"/>
    <property type="project" value="UniProtKB-KW"/>
</dbReference>
<dbReference type="SUPFAM" id="SSF82199">
    <property type="entry name" value="SET domain"/>
    <property type="match status" value="1"/>
</dbReference>
<feature type="compositionally biased region" description="Acidic residues" evidence="18">
    <location>
        <begin position="2090"/>
        <end position="2099"/>
    </location>
</feature>
<feature type="domain" description="Post-SET" evidence="22">
    <location>
        <begin position="2934"/>
        <end position="2950"/>
    </location>
</feature>
<dbReference type="SMART" id="SM00317">
    <property type="entry name" value="SET"/>
    <property type="match status" value="1"/>
</dbReference>
<name>A0A3P9L1G4_ORYLA</name>
<dbReference type="SMART" id="SM00249">
    <property type="entry name" value="PHD"/>
    <property type="match status" value="4"/>
</dbReference>
<feature type="compositionally biased region" description="Polar residues" evidence="18">
    <location>
        <begin position="993"/>
        <end position="1005"/>
    </location>
</feature>
<dbReference type="PANTHER" id="PTHR45838:SF3">
    <property type="entry name" value="HISTONE-LYSINE N-METHYLTRANSFERASE 2B"/>
    <property type="match status" value="1"/>
</dbReference>
<keyword evidence="6" id="KW-0677">Repeat</keyword>
<keyword evidence="10" id="KW-0805">Transcription regulation</keyword>
<evidence type="ECO:0000313" key="25">
    <source>
        <dbReference type="Ensembl" id="ENSORLP00020014518.1"/>
    </source>
</evidence>
<evidence type="ECO:0000259" key="19">
    <source>
        <dbReference type="PROSITE" id="PS50016"/>
    </source>
</evidence>
<dbReference type="PANTHER" id="PTHR45838">
    <property type="entry name" value="HISTONE-LYSINE-N-METHYLTRANSFERASE 2 KMT2 FAMILY MEMBER"/>
    <property type="match status" value="1"/>
</dbReference>
<feature type="domain" description="CXXC-type" evidence="23">
    <location>
        <begin position="749"/>
        <end position="796"/>
    </location>
</feature>
<evidence type="ECO:0000256" key="4">
    <source>
        <dbReference type="ARBA" id="ARBA00022691"/>
    </source>
</evidence>
<dbReference type="InterPro" id="IPR011011">
    <property type="entry name" value="Znf_FYVE_PHD"/>
</dbReference>
<evidence type="ECO:0000256" key="6">
    <source>
        <dbReference type="ARBA" id="ARBA00022737"/>
    </source>
</evidence>
<keyword evidence="2" id="KW-0489">Methyltransferase</keyword>
<feature type="region of interest" description="Disordered" evidence="18">
    <location>
        <begin position="991"/>
        <end position="1014"/>
    </location>
</feature>
<evidence type="ECO:0000313" key="26">
    <source>
        <dbReference type="Proteomes" id="UP000265180"/>
    </source>
</evidence>
<feature type="compositionally biased region" description="Low complexity" evidence="18">
    <location>
        <begin position="1771"/>
        <end position="1790"/>
    </location>
</feature>
<organism evidence="25 26">
    <name type="scientific">Oryzias latipes</name>
    <name type="common">Japanese rice fish</name>
    <name type="synonym">Japanese killifish</name>
    <dbReference type="NCBI Taxonomy" id="8090"/>
    <lineage>
        <taxon>Eukaryota</taxon>
        <taxon>Metazoa</taxon>
        <taxon>Chordata</taxon>
        <taxon>Craniata</taxon>
        <taxon>Vertebrata</taxon>
        <taxon>Euteleostomi</taxon>
        <taxon>Actinopterygii</taxon>
        <taxon>Neopterygii</taxon>
        <taxon>Teleostei</taxon>
        <taxon>Neoteleostei</taxon>
        <taxon>Acanthomorphata</taxon>
        <taxon>Ovalentaria</taxon>
        <taxon>Atherinomorphae</taxon>
        <taxon>Beloniformes</taxon>
        <taxon>Adrianichthyidae</taxon>
        <taxon>Oryziinae</taxon>
        <taxon>Oryzias</taxon>
    </lineage>
</organism>
<protein>
    <recommendedName>
        <fullName evidence="15">[histone H3]-lysine(4) N-methyltransferase</fullName>
        <ecNumber evidence="15">2.1.1.364</ecNumber>
    </recommendedName>
</protein>
<dbReference type="PROSITE" id="PS50081">
    <property type="entry name" value="ZF_DAG_PE_2"/>
    <property type="match status" value="1"/>
</dbReference>
<dbReference type="InterPro" id="IPR001965">
    <property type="entry name" value="Znf_PHD"/>
</dbReference>
<feature type="compositionally biased region" description="Basic and acidic residues" evidence="18">
    <location>
        <begin position="1747"/>
        <end position="1756"/>
    </location>
</feature>
<feature type="region of interest" description="Disordered" evidence="18">
    <location>
        <begin position="854"/>
        <end position="930"/>
    </location>
</feature>
<dbReference type="InterPro" id="IPR002219">
    <property type="entry name" value="PKC_DAG/PE"/>
</dbReference>
<feature type="compositionally biased region" description="Low complexity" evidence="18">
    <location>
        <begin position="400"/>
        <end position="419"/>
    </location>
</feature>
<keyword evidence="7 17" id="KW-0863">Zinc-finger</keyword>
<dbReference type="Gene3D" id="3.30.160.360">
    <property type="match status" value="2"/>
</dbReference>
<feature type="region of interest" description="Disordered" evidence="18">
    <location>
        <begin position="507"/>
        <end position="536"/>
    </location>
</feature>
<feature type="region of interest" description="Disordered" evidence="18">
    <location>
        <begin position="1740"/>
        <end position="1934"/>
    </location>
</feature>
<proteinExistence type="predicted"/>
<feature type="compositionally biased region" description="Low complexity" evidence="18">
    <location>
        <begin position="1811"/>
        <end position="1826"/>
    </location>
</feature>
<evidence type="ECO:0000256" key="12">
    <source>
        <dbReference type="ARBA" id="ARBA00023125"/>
    </source>
</evidence>
<dbReference type="PROSITE" id="PS51805">
    <property type="entry name" value="EPHD"/>
    <property type="match status" value="1"/>
</dbReference>
<evidence type="ECO:0000256" key="18">
    <source>
        <dbReference type="SAM" id="MobiDB-lite"/>
    </source>
</evidence>
<feature type="compositionally biased region" description="Basic residues" evidence="18">
    <location>
        <begin position="636"/>
        <end position="645"/>
    </location>
</feature>
<feature type="compositionally biased region" description="Polar residues" evidence="18">
    <location>
        <begin position="131"/>
        <end position="140"/>
    </location>
</feature>
<dbReference type="InterPro" id="IPR046341">
    <property type="entry name" value="SET_dom_sf"/>
</dbReference>
<dbReference type="Proteomes" id="UP000265180">
    <property type="component" value="Chromosome 11"/>
</dbReference>
<dbReference type="InterPro" id="IPR047219">
    <property type="entry name" value="KMT2A_2B_SET"/>
</dbReference>
<accession>A0A3P9L1G4</accession>
<dbReference type="InterPro" id="IPR002857">
    <property type="entry name" value="Znf_CXXC"/>
</dbReference>
<evidence type="ECO:0000256" key="8">
    <source>
        <dbReference type="ARBA" id="ARBA00022833"/>
    </source>
</evidence>
<feature type="region of interest" description="Disordered" evidence="18">
    <location>
        <begin position="2027"/>
        <end position="2049"/>
    </location>
</feature>
<dbReference type="Pfam" id="PF05965">
    <property type="entry name" value="FYRC"/>
    <property type="match status" value="1"/>
</dbReference>
<keyword evidence="5" id="KW-0479">Metal-binding</keyword>
<feature type="compositionally biased region" description="Low complexity" evidence="18">
    <location>
        <begin position="2070"/>
        <end position="2079"/>
    </location>
</feature>
<evidence type="ECO:0000259" key="22">
    <source>
        <dbReference type="PROSITE" id="PS50868"/>
    </source>
</evidence>
<evidence type="ECO:0000256" key="17">
    <source>
        <dbReference type="PROSITE-ProRule" id="PRU00509"/>
    </source>
</evidence>
<evidence type="ECO:0000256" key="14">
    <source>
        <dbReference type="ARBA" id="ARBA00023242"/>
    </source>
</evidence>
<feature type="compositionally biased region" description="Low complexity" evidence="18">
    <location>
        <begin position="468"/>
        <end position="489"/>
    </location>
</feature>
<feature type="compositionally biased region" description="Polar residues" evidence="18">
    <location>
        <begin position="2599"/>
        <end position="2612"/>
    </location>
</feature>
<sequence>MAASGGGLSSSSTAAGFSTQAPPAKARFPGRPCTTRSKLRSEKRTKRGRLGFDRGDVAAAGPRPVNIGLALSEDPSLLRLLGVVEKHMRQRDVGFDSSNSEEEEDFIGFGATGVHQRKAGAAAPQRGQAKPSPSSEQSSGAKAGLRRVVPKTLKPGLIGKIVPKPPKEAQDAKESQVKRKETPKAASKDDDKQVALTEKAEQAAREAAGTQPCATPVGGVSKTPEPARSGSKQNQTAVEETPGTIEEENQEPDSDPTLKAVRRVAGFRAGHSSRPSRAVTLSFSSFSKRRRRRMAKGMGASPEAGAEAGAFRGEEAAMPLDFTTVETSGKRQKRGALSGCRRKPPLEMPGPTQAHTRRVFSTHVSEPPPPTTEPEEKKLQIQSKKFPPSQEDPGLVPEQVRQSSASSSTTVTSGRSSRVIKTPKRFLDEEMIPFPKGSLSTWLKSQQREDGKPGASLQESQYQRHDSQSFLDSSSSVSKVSSGSSPGASHVEIYKNLKKLTLKLAEKKRGQADSPDDLTDPEDPPNSHFRRKQRPKITMEELNSPGVVRKLAVVVNTSAEAPPQDPAAIEGKCASGDRSEALEASGPSYRIGLSGANKRMLHLLKKAKVQLIKIDQQKQLKLSQLSSIETQVPVSGRRRRRRKRRVGEELAPQEQQLGGPRIKHVCRAAAVALGQPRAMVPDDIPRLSALPLHEREGITFSPATEDVADDDDIFDQSRAQWVVSQESIQRKRRGRKFKRRKVLSPYLPGGIRSRRCGVCEGCSVLEDCGTCINCLDKPKFGGPNTKRQCCVYRRCDRIEKAKLHRIGKTLKVRPRTWSGSLKASSSGLGIRKQPLRNLKRRSFSNLLESEEEEQEESCKSAAASSNHDVSPQSGVPPVDEHAEAGKHRRLLCRFPGSKQKAHKAQENTEKMESRETLAESRPSGSPMAKLQKQLRIRLQRLPDHVLQSAALCLPHQMPPCVDGCIAETSPPLSLPVTQPGFSGPSCPIAISTPEPSQPKTLSASPQRPHAPTNATRKNLVLRLHRLHLSKLLPPSLAEPSVEHPAELCVDKTNGGKSLRTVVPRPPQTDGLAAELQEEVQERQQQETPAECASVNTLTGLSNGFNQKGLLQNKHKIRVDFKEDCAVQNVWLMGGLSILTSIPTTPLPVCLLCASKGRHEMIFCQICCEPFHSFCLTPEECPQEDSKENWCCRRCKFCHVCGRRSKSTKPVLQCRRCQTCYHPSCLGPTYPKPVNCSLPWVCMTCIRCKSCGVTPGKTWDLAWNHEQDLCPECTILNKKGHFCTVCQKCYEDGSRPLQTIQCSECRHWIHPKCEGLSEELCGLMSTLPDSGGFTCTPCRGTADNTLKEDLQAKLMAGLEEVLSDLLSSSSTQHLLLCKACLETTAAREQRPVCDLQAVQQKSKGRGYPSIKAFHTDVAAVMRKRLKEEELLPEDQKLTAQARAHYVQVMKRVFSWFPACYFKKWSSFSEEFPTGMLPDAVLPPSQEHSYAQWLERTYQAKEPRAPQSDGGPPPGRARPSPHVLPLHQHESTKTRDVRQCVLCQQYGDSPTSDAGRLLYLGQNEWAHVNCCLWSAEVYEQNGALLQVHSAVSRGRHLRCDRCGQSGATVGCCLATCQSNFHFMCARAESCVFQEDRKVYCCMHQDLVSTKVVSGTGFEVHRRMYVDFDGINLRRKFLTGLEPETITMTIGSLQIQKLGVLSELSSNGRMLYPVGYQCSRLYWSTVDPRRRCKYTCKVTEVSTPLPGEEQDPRWDKDQNHTIVHSPGQDFSDMPSPGCLSSSPSPVTSTTPSPNAKVHHTPGPKSPGYSHTRRPAGGSSRPLPSPGSAPQKPHPILTLRDLEDTRRPRRLSSRSRCSSSPTESDPPVPMTLRPAARCSLFNSPPRLSNVGPGSPPLSRQNSLSPVWSSPPRSSSSLPAGLSPQRAALTHSPGGRQSFKITTPVSAEVPQDFLASSEAEDAAVATANGISLSPENLEEEVAQLMSQELPCSVFDPDTEVAVASMLNAKLEFDEAFLAENVALNCGPHGVREEGEAAEGGLQKDLGADASEDEDSGRYLKFSRTVVCDAVGGAGSAAPVPSAPSISQLDGADSGSENDDGEVVDEQIRSPARQNTPTKKLTIALKRLESIFSVSKPSAVPQMEAELQEGLSNSELTLHEEEVSVTPDTSQRDLILSSETGHFVPTEDASAGRPGVSAVLEKDENSSSGESVEGFQDDVNDPDYSPEPVIKKSPVAPMKTLTVKARPPPPTGIGLPKDCFKPKLSLPLPRRPEPALANRSASSPAVTFCTVPRPVTSPIVINGLNTLPVHAAQSKTIAVRLENAKPQVQIPLNPATNSGAPQAPGRQVLLVNRHGQVLVKDPRSNTFQQLPTTSPSYHRISSIAKILHRDGGVQSSVPRLIFKTGPSLPPPNAPPNHAAAEKKIIYRMVPIKTAAIPAPAAPLAVQTLLQPSSSTSTDGAAARVIINRTTGPPAGSARPKPIILSGSPQVAPRLLVPPQAAPAEDSPEPSGDDVIRQARVKRVSTVTDRSSRKKARMDSLKDPAESEEPQESRTGGIRMKAPSSKDVLNLDPDKKGSLLKIAAPSPPPPPRRSSRVDGPPAADQSCAQPQVKTHTWISSRHGDLSEWGPCTGFSSEDDAPASKHRKTYMNQPHLRFEITSEDGFSVKANSIEVAWRAVIDGVFEARAAFHLKQLPLGVMSGPRVLGVVHDAVIFLLEQLQGAADCKRHRFRFHRCDALEEEPPLNASGCARAEVYTRKATFDMFNFLASQHRQLPDLVGPFDEDEDEFPLKASRRATSTELPMAMRFRHLEKTSKEAVGVYRSLIHGRGLFCKRNIEAGEMVIEYAGTVIRSVLTDKREKFYDGKGIGCYMFRIDDFDVVDATMQGNAARFINHSCEPNCYSRVINVDGRKHIVIFALRKIYRGEELTYDYKFPIEDEDNKLHCNCGTRRCRRFLN</sequence>
<dbReference type="GO" id="GO:0005634">
    <property type="term" value="C:nucleus"/>
    <property type="evidence" value="ECO:0007669"/>
    <property type="project" value="UniProtKB-SubCell"/>
</dbReference>
<feature type="compositionally biased region" description="Basic and acidic residues" evidence="18">
    <location>
        <begin position="903"/>
        <end position="918"/>
    </location>
</feature>
<feature type="region of interest" description="Disordered" evidence="18">
    <location>
        <begin position="2493"/>
        <end position="2612"/>
    </location>
</feature>
<dbReference type="InterPro" id="IPR034732">
    <property type="entry name" value="EPHD"/>
</dbReference>
<dbReference type="InterPro" id="IPR003616">
    <property type="entry name" value="Post-SET_dom"/>
</dbReference>
<keyword evidence="9" id="KW-0156">Chromatin regulator</keyword>
<comment type="catalytic activity">
    <reaction evidence="16">
        <text>L-lysyl(4)-[histone H3] + S-adenosyl-L-methionine = N(6)-methyl-L-lysyl(4)-[histone H3] + S-adenosyl-L-homocysteine + H(+)</text>
        <dbReference type="Rhea" id="RHEA:60264"/>
        <dbReference type="Rhea" id="RHEA-COMP:15543"/>
        <dbReference type="Rhea" id="RHEA-COMP:15547"/>
        <dbReference type="ChEBI" id="CHEBI:15378"/>
        <dbReference type="ChEBI" id="CHEBI:29969"/>
        <dbReference type="ChEBI" id="CHEBI:57856"/>
        <dbReference type="ChEBI" id="CHEBI:59789"/>
        <dbReference type="ChEBI" id="CHEBI:61929"/>
        <dbReference type="EC" id="2.1.1.364"/>
    </reaction>
    <physiologicalReaction direction="left-to-right" evidence="16">
        <dbReference type="Rhea" id="RHEA:60265"/>
    </physiologicalReaction>
</comment>
<feature type="compositionally biased region" description="Acidic residues" evidence="18">
    <location>
        <begin position="245"/>
        <end position="254"/>
    </location>
</feature>
<dbReference type="InterPro" id="IPR001214">
    <property type="entry name" value="SET_dom"/>
</dbReference>
<feature type="compositionally biased region" description="Low complexity" evidence="18">
    <location>
        <begin position="9"/>
        <end position="18"/>
    </location>
</feature>
<evidence type="ECO:0000256" key="15">
    <source>
        <dbReference type="ARBA" id="ARBA00023620"/>
    </source>
</evidence>
<feature type="compositionally biased region" description="Basic residues" evidence="18">
    <location>
        <begin position="37"/>
        <end position="49"/>
    </location>
</feature>
<dbReference type="PROSITE" id="PS51543">
    <property type="entry name" value="FYRC"/>
    <property type="match status" value="1"/>
</dbReference>
<dbReference type="Pfam" id="PF13832">
    <property type="entry name" value="zf-HC5HC2H_2"/>
    <property type="match status" value="1"/>
</dbReference>
<dbReference type="PROSITE" id="PS50016">
    <property type="entry name" value="ZF_PHD_2"/>
    <property type="match status" value="3"/>
</dbReference>
<keyword evidence="4" id="KW-0949">S-adenosyl-L-methionine</keyword>
<dbReference type="SMART" id="SM00542">
    <property type="entry name" value="FYRC"/>
    <property type="match status" value="1"/>
</dbReference>
<feature type="compositionally biased region" description="Low complexity" evidence="18">
    <location>
        <begin position="296"/>
        <end position="309"/>
    </location>
</feature>
<dbReference type="GO" id="GO:0008270">
    <property type="term" value="F:zinc ion binding"/>
    <property type="evidence" value="ECO:0007669"/>
    <property type="project" value="UniProtKB-KW"/>
</dbReference>
<evidence type="ECO:0000256" key="5">
    <source>
        <dbReference type="ARBA" id="ARBA00022723"/>
    </source>
</evidence>
<evidence type="ECO:0000259" key="23">
    <source>
        <dbReference type="PROSITE" id="PS51058"/>
    </source>
</evidence>
<dbReference type="Gene3D" id="1.20.920.10">
    <property type="entry name" value="Bromodomain-like"/>
    <property type="match status" value="1"/>
</dbReference>